<evidence type="ECO:0000256" key="4">
    <source>
        <dbReference type="ARBA" id="ARBA00022679"/>
    </source>
</evidence>
<dbReference type="CDD" id="cd00082">
    <property type="entry name" value="HisKA"/>
    <property type="match status" value="1"/>
</dbReference>
<dbReference type="Gene3D" id="3.30.565.10">
    <property type="entry name" value="Histidine kinase-like ATPase, C-terminal domain"/>
    <property type="match status" value="1"/>
</dbReference>
<dbReference type="PANTHER" id="PTHR45436">
    <property type="entry name" value="SENSOR HISTIDINE KINASE YKOH"/>
    <property type="match status" value="1"/>
</dbReference>
<dbReference type="InterPro" id="IPR003661">
    <property type="entry name" value="HisK_dim/P_dom"/>
</dbReference>
<evidence type="ECO:0000259" key="9">
    <source>
        <dbReference type="PROSITE" id="PS50109"/>
    </source>
</evidence>
<keyword evidence="6 10" id="KW-0418">Kinase</keyword>
<keyword evidence="3" id="KW-0597">Phosphoprotein</keyword>
<evidence type="ECO:0000256" key="7">
    <source>
        <dbReference type="ARBA" id="ARBA00022989"/>
    </source>
</evidence>
<accession>A0ABV6RTV0</accession>
<keyword evidence="7 8" id="KW-1133">Transmembrane helix</keyword>
<keyword evidence="8" id="KW-0472">Membrane</keyword>
<dbReference type="Pfam" id="PF00512">
    <property type="entry name" value="HisKA"/>
    <property type="match status" value="1"/>
</dbReference>
<dbReference type="InterPro" id="IPR003594">
    <property type="entry name" value="HATPase_dom"/>
</dbReference>
<name>A0ABV6RTV0_9GAMM</name>
<dbReference type="SMART" id="SM00388">
    <property type="entry name" value="HisKA"/>
    <property type="match status" value="1"/>
</dbReference>
<evidence type="ECO:0000313" key="10">
    <source>
        <dbReference type="EMBL" id="MFC0679343.1"/>
    </source>
</evidence>
<dbReference type="GO" id="GO:0016301">
    <property type="term" value="F:kinase activity"/>
    <property type="evidence" value="ECO:0007669"/>
    <property type="project" value="UniProtKB-KW"/>
</dbReference>
<evidence type="ECO:0000256" key="5">
    <source>
        <dbReference type="ARBA" id="ARBA00022692"/>
    </source>
</evidence>
<proteinExistence type="predicted"/>
<dbReference type="InterPro" id="IPR036097">
    <property type="entry name" value="HisK_dim/P_sf"/>
</dbReference>
<dbReference type="InterPro" id="IPR036890">
    <property type="entry name" value="HATPase_C_sf"/>
</dbReference>
<comment type="caution">
    <text evidence="10">The sequence shown here is derived from an EMBL/GenBank/DDBJ whole genome shotgun (WGS) entry which is preliminary data.</text>
</comment>
<reference evidence="10 11" key="1">
    <citation type="submission" date="2024-09" db="EMBL/GenBank/DDBJ databases">
        <authorList>
            <person name="Sun Q."/>
            <person name="Mori K."/>
        </authorList>
    </citation>
    <scope>NUCLEOTIDE SEQUENCE [LARGE SCALE GENOMIC DNA]</scope>
    <source>
        <strain evidence="10 11">KCTC 23076</strain>
    </source>
</reference>
<gene>
    <name evidence="10" type="ORF">ACFFGH_16025</name>
</gene>
<dbReference type="EC" id="2.7.13.3" evidence="2"/>
<organism evidence="10 11">
    <name type="scientific">Lysobacter korlensis</name>
    <dbReference type="NCBI Taxonomy" id="553636"/>
    <lineage>
        <taxon>Bacteria</taxon>
        <taxon>Pseudomonadati</taxon>
        <taxon>Pseudomonadota</taxon>
        <taxon>Gammaproteobacteria</taxon>
        <taxon>Lysobacterales</taxon>
        <taxon>Lysobacteraceae</taxon>
        <taxon>Lysobacter</taxon>
    </lineage>
</organism>
<dbReference type="SUPFAM" id="SSF47384">
    <property type="entry name" value="Homodimeric domain of signal transducing histidine kinase"/>
    <property type="match status" value="1"/>
</dbReference>
<dbReference type="InterPro" id="IPR005467">
    <property type="entry name" value="His_kinase_dom"/>
</dbReference>
<keyword evidence="4" id="KW-0808">Transferase</keyword>
<dbReference type="RefSeq" id="WP_386670003.1">
    <property type="nucleotide sequence ID" value="NZ_JBHLTG010000003.1"/>
</dbReference>
<evidence type="ECO:0000256" key="2">
    <source>
        <dbReference type="ARBA" id="ARBA00012438"/>
    </source>
</evidence>
<dbReference type="SUPFAM" id="SSF55874">
    <property type="entry name" value="ATPase domain of HSP90 chaperone/DNA topoisomerase II/histidine kinase"/>
    <property type="match status" value="1"/>
</dbReference>
<keyword evidence="5 8" id="KW-0812">Transmembrane</keyword>
<comment type="catalytic activity">
    <reaction evidence="1">
        <text>ATP + protein L-histidine = ADP + protein N-phospho-L-histidine.</text>
        <dbReference type="EC" id="2.7.13.3"/>
    </reaction>
</comment>
<dbReference type="Proteomes" id="UP001589896">
    <property type="component" value="Unassembled WGS sequence"/>
</dbReference>
<keyword evidence="11" id="KW-1185">Reference proteome</keyword>
<dbReference type="Gene3D" id="6.10.340.10">
    <property type="match status" value="1"/>
</dbReference>
<sequence length="429" mass="46517">MSRPSRRLQSRLMWGFGGFTVVLVALFALFAMAFAYSVEDAFFQARLGSEADRQTDHRLLHGRWAPVGEGSIRLHERFEQLPAGVRAVLGPEPGRREISTSDGRHYHVHAILGGDGARAWLASEVSDELVVRPMRGALASLLAGAGLVMLLSGLALAWFIARRTTRRLSRLADQVDRLAFDEAAPSFGNLTGGDDEVGMLARRLQSLEERIRAFAERERAFTRDASHELRTPLAVIRSTAERMRASPHLPPAEREHAAGIEQSAMQLEQLILALLTLAREQASKSSGPAVRTPLLPIVERVVVEQSLLLQDRPVTVEVDAPRHAVIDAAEPVVRIILGNLIGNAFAHTASGAIRITADADAISIVNEGRLCGDLADISEPKPFRKGDASPGFGLGLSLVQRVAAQSRLALEITGSEAGVVARLALRTEH</sequence>
<feature type="transmembrane region" description="Helical" evidence="8">
    <location>
        <begin position="12"/>
        <end position="36"/>
    </location>
</feature>
<dbReference type="InterPro" id="IPR050428">
    <property type="entry name" value="TCS_sensor_his_kinase"/>
</dbReference>
<evidence type="ECO:0000256" key="6">
    <source>
        <dbReference type="ARBA" id="ARBA00022777"/>
    </source>
</evidence>
<evidence type="ECO:0000313" key="11">
    <source>
        <dbReference type="Proteomes" id="UP001589896"/>
    </source>
</evidence>
<feature type="transmembrane region" description="Helical" evidence="8">
    <location>
        <begin position="137"/>
        <end position="161"/>
    </location>
</feature>
<dbReference type="PANTHER" id="PTHR45436:SF16">
    <property type="entry name" value="HISTIDINE KINASE"/>
    <property type="match status" value="1"/>
</dbReference>
<evidence type="ECO:0000256" key="1">
    <source>
        <dbReference type="ARBA" id="ARBA00000085"/>
    </source>
</evidence>
<feature type="domain" description="Histidine kinase" evidence="9">
    <location>
        <begin position="224"/>
        <end position="429"/>
    </location>
</feature>
<evidence type="ECO:0000256" key="3">
    <source>
        <dbReference type="ARBA" id="ARBA00022553"/>
    </source>
</evidence>
<protein>
    <recommendedName>
        <fullName evidence="2">histidine kinase</fullName>
        <ecNumber evidence="2">2.7.13.3</ecNumber>
    </recommendedName>
</protein>
<dbReference type="EMBL" id="JBHLTG010000003">
    <property type="protein sequence ID" value="MFC0679343.1"/>
    <property type="molecule type" value="Genomic_DNA"/>
</dbReference>
<dbReference type="Gene3D" id="1.10.287.130">
    <property type="match status" value="1"/>
</dbReference>
<dbReference type="SMART" id="SM00387">
    <property type="entry name" value="HATPase_c"/>
    <property type="match status" value="1"/>
</dbReference>
<dbReference type="PROSITE" id="PS50109">
    <property type="entry name" value="HIS_KIN"/>
    <property type="match status" value="1"/>
</dbReference>
<evidence type="ECO:0000256" key="8">
    <source>
        <dbReference type="SAM" id="Phobius"/>
    </source>
</evidence>